<sequence>MFFPSTGGRRLVVLIRRTVAAAACGTNRLQPHYATFPSHCFSSAPLARTPDPDTASYLVASCGVPHAAAAAASRWVRICSTAKADAVLALLRHHGFSDAHIARLLRRAPRLLILDPDKIIRPKVEFFESLGIGAAVLAQTNLLMSSLDKHLVPCVEFLRGILGTDAKFRAAVSRYPMILQCSLEKSMRPSVEALRRHGLPEDAISQLLIIKVGVLRMPPSRIAGIFEDLEATGLPITNPQFAYGFRVISGLKRETWLRKVALFQSFGVSEGELFKSFRKLPQTMARSDESIKKQLHFLVDELKLKLSDVMDRPVLMGLSLENNILPKCAVLSVLMREGRIEQNINLLAPLVDSSKRFSEKYVLRYAKDVPDVVEAYEGKIKFQGFKDCSF</sequence>
<dbReference type="Pfam" id="PF02536">
    <property type="entry name" value="mTERF"/>
    <property type="match status" value="2"/>
</dbReference>
<comment type="similarity">
    <text evidence="1">Belongs to the mTERF family.</text>
</comment>
<dbReference type="InterPro" id="IPR003690">
    <property type="entry name" value="MTERF"/>
</dbReference>
<evidence type="ECO:0000256" key="3">
    <source>
        <dbReference type="ARBA" id="ARBA00022946"/>
    </source>
</evidence>
<dbReference type="FunFam" id="1.25.70.10:FF:000001">
    <property type="entry name" value="Mitochondrial transcription termination factor-like"/>
    <property type="match status" value="1"/>
</dbReference>
<evidence type="ECO:0000313" key="4">
    <source>
        <dbReference type="EMBL" id="OEL17433.1"/>
    </source>
</evidence>
<dbReference type="STRING" id="888268.A0A1E5UX26"/>
<keyword evidence="2" id="KW-0806">Transcription termination</keyword>
<dbReference type="AlphaFoldDB" id="A0A1E5UX26"/>
<dbReference type="PANTHER" id="PTHR13068:SF93">
    <property type="entry name" value="OS05G0403600 PROTEIN"/>
    <property type="match status" value="1"/>
</dbReference>
<protein>
    <submittedName>
        <fullName evidence="4">Uncharacterized protein</fullName>
    </submittedName>
</protein>
<keyword evidence="2" id="KW-0804">Transcription</keyword>
<reference evidence="4 5" key="1">
    <citation type="submission" date="2016-09" db="EMBL/GenBank/DDBJ databases">
        <title>The draft genome of Dichanthelium oligosanthes: A C3 panicoid grass species.</title>
        <authorList>
            <person name="Studer A.J."/>
            <person name="Schnable J.C."/>
            <person name="Brutnell T.P."/>
        </authorList>
    </citation>
    <scope>NUCLEOTIDE SEQUENCE [LARGE SCALE GENOMIC DNA]</scope>
    <source>
        <strain evidence="5">cv. Kellogg 1175</strain>
        <tissue evidence="4">Leaf</tissue>
    </source>
</reference>
<accession>A0A1E5UX26</accession>
<dbReference type="OrthoDB" id="637682at2759"/>
<dbReference type="GO" id="GO:0003676">
    <property type="term" value="F:nucleic acid binding"/>
    <property type="evidence" value="ECO:0007669"/>
    <property type="project" value="InterPro"/>
</dbReference>
<evidence type="ECO:0000256" key="2">
    <source>
        <dbReference type="ARBA" id="ARBA00022472"/>
    </source>
</evidence>
<evidence type="ECO:0000313" key="5">
    <source>
        <dbReference type="Proteomes" id="UP000095767"/>
    </source>
</evidence>
<dbReference type="EMBL" id="LWDX02059953">
    <property type="protein sequence ID" value="OEL17433.1"/>
    <property type="molecule type" value="Genomic_DNA"/>
</dbReference>
<dbReference type="PANTHER" id="PTHR13068">
    <property type="entry name" value="CGI-12 PROTEIN-RELATED"/>
    <property type="match status" value="1"/>
</dbReference>
<dbReference type="GO" id="GO:0006353">
    <property type="term" value="P:DNA-templated transcription termination"/>
    <property type="evidence" value="ECO:0007669"/>
    <property type="project" value="UniProtKB-KW"/>
</dbReference>
<keyword evidence="3" id="KW-0809">Transit peptide</keyword>
<dbReference type="SMART" id="SM00733">
    <property type="entry name" value="Mterf"/>
    <property type="match status" value="5"/>
</dbReference>
<comment type="caution">
    <text evidence="4">The sequence shown here is derived from an EMBL/GenBank/DDBJ whole genome shotgun (WGS) entry which is preliminary data.</text>
</comment>
<dbReference type="InterPro" id="IPR038538">
    <property type="entry name" value="MTERF_sf"/>
</dbReference>
<keyword evidence="5" id="KW-1185">Reference proteome</keyword>
<keyword evidence="2" id="KW-0805">Transcription regulation</keyword>
<name>A0A1E5UX26_9POAL</name>
<evidence type="ECO:0000256" key="1">
    <source>
        <dbReference type="ARBA" id="ARBA00007692"/>
    </source>
</evidence>
<dbReference type="Proteomes" id="UP000095767">
    <property type="component" value="Unassembled WGS sequence"/>
</dbReference>
<organism evidence="4 5">
    <name type="scientific">Dichanthelium oligosanthes</name>
    <dbReference type="NCBI Taxonomy" id="888268"/>
    <lineage>
        <taxon>Eukaryota</taxon>
        <taxon>Viridiplantae</taxon>
        <taxon>Streptophyta</taxon>
        <taxon>Embryophyta</taxon>
        <taxon>Tracheophyta</taxon>
        <taxon>Spermatophyta</taxon>
        <taxon>Magnoliopsida</taxon>
        <taxon>Liliopsida</taxon>
        <taxon>Poales</taxon>
        <taxon>Poaceae</taxon>
        <taxon>PACMAD clade</taxon>
        <taxon>Panicoideae</taxon>
        <taxon>Panicodae</taxon>
        <taxon>Paniceae</taxon>
        <taxon>Dichantheliinae</taxon>
        <taxon>Dichanthelium</taxon>
    </lineage>
</organism>
<gene>
    <name evidence="4" type="ORF">BAE44_0021548</name>
</gene>
<proteinExistence type="inferred from homology"/>
<dbReference type="Gene3D" id="1.25.70.10">
    <property type="entry name" value="Transcription termination factor 3, mitochondrial"/>
    <property type="match status" value="2"/>
</dbReference>